<dbReference type="VEuPathDB" id="FungiDB:TRICI_001612"/>
<dbReference type="Gene3D" id="1.20.1280.170">
    <property type="entry name" value="Exocyst complex component Exo70"/>
    <property type="match status" value="1"/>
</dbReference>
<gene>
    <name evidence="6" type="ORF">TRICI_001612</name>
</gene>
<dbReference type="AlphaFoldDB" id="A0A642VCI0"/>
<dbReference type="Gene3D" id="1.20.58.1150">
    <property type="match status" value="1"/>
</dbReference>
<evidence type="ECO:0000313" key="7">
    <source>
        <dbReference type="Proteomes" id="UP000761534"/>
    </source>
</evidence>
<dbReference type="Pfam" id="PF20669">
    <property type="entry name" value="Exo70_N"/>
    <property type="match status" value="1"/>
</dbReference>
<dbReference type="OrthoDB" id="1922221at2759"/>
<keyword evidence="7" id="KW-1185">Reference proteome</keyword>
<evidence type="ECO:0000256" key="3">
    <source>
        <dbReference type="ARBA" id="ARBA00022483"/>
    </source>
</evidence>
<comment type="caution">
    <text evidence="6">The sequence shown here is derived from an EMBL/GenBank/DDBJ whole genome shotgun (WGS) entry which is preliminary data.</text>
</comment>
<evidence type="ECO:0000313" key="6">
    <source>
        <dbReference type="EMBL" id="KAA8916244.1"/>
    </source>
</evidence>
<keyword evidence="2 4" id="KW-0813">Transport</keyword>
<dbReference type="GO" id="GO:0006887">
    <property type="term" value="P:exocytosis"/>
    <property type="evidence" value="ECO:0007669"/>
    <property type="project" value="UniProtKB-KW"/>
</dbReference>
<accession>A0A642VCI0</accession>
<comment type="subcellular location">
    <subcellularLocation>
        <location evidence="4">Bud</location>
    </subcellularLocation>
    <subcellularLocation>
        <location evidence="4">Bud neck</location>
    </subcellularLocation>
</comment>
<dbReference type="GO" id="GO:0005546">
    <property type="term" value="F:phosphatidylinositol-4,5-bisphosphate binding"/>
    <property type="evidence" value="ECO:0007669"/>
    <property type="project" value="InterPro"/>
</dbReference>
<proteinExistence type="inferred from homology"/>
<dbReference type="EMBL" id="SWFS01000115">
    <property type="protein sequence ID" value="KAA8916244.1"/>
    <property type="molecule type" value="Genomic_DNA"/>
</dbReference>
<dbReference type="PANTHER" id="PTHR12542:SF41">
    <property type="entry name" value="EXOCYST COMPLEX COMPONENT 7"/>
    <property type="match status" value="1"/>
</dbReference>
<dbReference type="Gene3D" id="1.10.357.60">
    <property type="match status" value="1"/>
</dbReference>
<dbReference type="GO" id="GO:0000145">
    <property type="term" value="C:exocyst"/>
    <property type="evidence" value="ECO:0007669"/>
    <property type="project" value="InterPro"/>
</dbReference>
<feature type="domain" description="Exocyst complex subunit Exo70 C-terminal" evidence="5">
    <location>
        <begin position="227"/>
        <end position="597"/>
    </location>
</feature>
<dbReference type="GO" id="GO:0005935">
    <property type="term" value="C:cellular bud neck"/>
    <property type="evidence" value="ECO:0007669"/>
    <property type="project" value="UniProtKB-SubCell"/>
</dbReference>
<dbReference type="Proteomes" id="UP000761534">
    <property type="component" value="Unassembled WGS sequence"/>
</dbReference>
<dbReference type="GO" id="GO:0015031">
    <property type="term" value="P:protein transport"/>
    <property type="evidence" value="ECO:0007669"/>
    <property type="project" value="UniProtKB-KW"/>
</dbReference>
<keyword evidence="4" id="KW-0653">Protein transport</keyword>
<evidence type="ECO:0000256" key="4">
    <source>
        <dbReference type="RuleBase" id="RU365026"/>
    </source>
</evidence>
<sequence>MADVESDQVDARVLEETLSKVNSLTDQIAGSLQKLSKSGSRAERAIRPISGKTRGMAIYGANLEASSNVIQGIRDYAKLSEQYEKTIQAGPETVGVEPYAQAVESLDASLNELRMSKLSSFYKVVGKMDKLVKQGKSAIREYFESLLTEIYKPIDVNIYITQNIPMPRIPQDKVAVLRQLFAYFEQVKDVVDGVYREKVSNYILSSISPLAKSTRPKPSKGPYEKGSNTIHVYTAALKGLLWAESENLKQLFPDKPKAQHHYFDELTTLAVGDFLSIVENLNEHIRRSMSTDSLITFEVIECIGQLINMVQSITKQTPAKLTEAMKRMQTTAQEVFVEFIRYIETRINNMQSLPPETGVCDATVDIMARMGRMAEYKNSALMSISNSSVSSWIPTPKPQWATLLASPGPTSGDPLELLSAYFSDAIDAIVLILEIKAKSSGKKNSQVGLFMLTNIALIERYVTKSDIYKILGASGAERIDRLKKRAYNFFLEQWKAAAAHLMDTTVIKPGNKHLSSKDREAIKEKFKTFNSEFDFLVQQHKNYKISDKQLNETLIKEISFICPLYHRFYDRHCGGDFSKNVDKYIKYDKQQFDEKIDSLKK</sequence>
<dbReference type="Gene3D" id="1.20.1310.30">
    <property type="match status" value="1"/>
</dbReference>
<dbReference type="InterPro" id="IPR016159">
    <property type="entry name" value="Cullin_repeat-like_dom_sf"/>
</dbReference>
<reference evidence="6" key="1">
    <citation type="journal article" date="2019" name="G3 (Bethesda)">
        <title>Genome Assemblies of Two Rare Opportunistic Yeast Pathogens: Diutina rugosa (syn. Candida rugosa) and Trichomonascus ciferrii (syn. Candida ciferrii).</title>
        <authorList>
            <person name="Mixao V."/>
            <person name="Saus E."/>
            <person name="Hansen A.P."/>
            <person name="Lass-Florl C."/>
            <person name="Gabaldon T."/>
        </authorList>
    </citation>
    <scope>NUCLEOTIDE SEQUENCE</scope>
    <source>
        <strain evidence="6">CBS 4856</strain>
    </source>
</reference>
<dbReference type="SUPFAM" id="SSF74788">
    <property type="entry name" value="Cullin repeat-like"/>
    <property type="match status" value="1"/>
</dbReference>
<dbReference type="InterPro" id="IPR004140">
    <property type="entry name" value="Exo70"/>
</dbReference>
<dbReference type="PANTHER" id="PTHR12542">
    <property type="entry name" value="EXOCYST COMPLEX PROTEIN EXO70"/>
    <property type="match status" value="1"/>
</dbReference>
<protein>
    <recommendedName>
        <fullName evidence="4">Exocyst complex protein EXO70</fullName>
    </recommendedName>
</protein>
<evidence type="ECO:0000256" key="2">
    <source>
        <dbReference type="ARBA" id="ARBA00022448"/>
    </source>
</evidence>
<evidence type="ECO:0000256" key="1">
    <source>
        <dbReference type="ARBA" id="ARBA00006756"/>
    </source>
</evidence>
<name>A0A642VCI0_9ASCO</name>
<dbReference type="InterPro" id="IPR046364">
    <property type="entry name" value="Exo70_C"/>
</dbReference>
<comment type="function">
    <text evidence="4">Involved in the secretory pathway as part of the exocyst complex which tethers secretory vesicles to the sites of exocytosis. Also plays a role in the assembly of the exocyst.</text>
</comment>
<evidence type="ECO:0000259" key="5">
    <source>
        <dbReference type="Pfam" id="PF03081"/>
    </source>
</evidence>
<dbReference type="Pfam" id="PF03081">
    <property type="entry name" value="Exo70_C"/>
    <property type="match status" value="1"/>
</dbReference>
<comment type="similarity">
    <text evidence="1 4">Belongs to the EXO70 family.</text>
</comment>
<keyword evidence="3 4" id="KW-0268">Exocytosis</keyword>
<organism evidence="6 7">
    <name type="scientific">Trichomonascus ciferrii</name>
    <dbReference type="NCBI Taxonomy" id="44093"/>
    <lineage>
        <taxon>Eukaryota</taxon>
        <taxon>Fungi</taxon>
        <taxon>Dikarya</taxon>
        <taxon>Ascomycota</taxon>
        <taxon>Saccharomycotina</taxon>
        <taxon>Dipodascomycetes</taxon>
        <taxon>Dipodascales</taxon>
        <taxon>Trichomonascaceae</taxon>
        <taxon>Trichomonascus</taxon>
        <taxon>Trichomonascus ciferrii complex</taxon>
    </lineage>
</organism>